<keyword evidence="3" id="KW-0813">Transport</keyword>
<dbReference type="InterPro" id="IPR001709">
    <property type="entry name" value="Flavoprot_Pyr_Nucl_cyt_Rdtase"/>
</dbReference>
<evidence type="ECO:0000256" key="1">
    <source>
        <dbReference type="ARBA" id="ARBA00022630"/>
    </source>
</evidence>
<dbReference type="Pfam" id="PF00258">
    <property type="entry name" value="Flavodoxin_1"/>
    <property type="match status" value="1"/>
</dbReference>
<evidence type="ECO:0000259" key="5">
    <source>
        <dbReference type="PROSITE" id="PS50902"/>
    </source>
</evidence>
<dbReference type="Pfam" id="PF00175">
    <property type="entry name" value="NAD_binding_1"/>
    <property type="match status" value="1"/>
</dbReference>
<dbReference type="Gene3D" id="3.40.50.80">
    <property type="entry name" value="Nucleotide-binding domain of ferredoxin-NADP reductase (FNR) module"/>
    <property type="match status" value="1"/>
</dbReference>
<proteinExistence type="predicted"/>
<dbReference type="SUPFAM" id="SSF52343">
    <property type="entry name" value="Ferredoxin reductase-like, C-terminal NADP-linked domain"/>
    <property type="match status" value="1"/>
</dbReference>
<dbReference type="PANTHER" id="PTHR34219:SF3">
    <property type="entry name" value="BLL7967 PROTEIN"/>
    <property type="match status" value="1"/>
</dbReference>
<dbReference type="PRINTS" id="PR00371">
    <property type="entry name" value="FPNCR"/>
</dbReference>
<dbReference type="InterPro" id="IPR029039">
    <property type="entry name" value="Flavoprotein-like_sf"/>
</dbReference>
<keyword evidence="3" id="KW-0249">Electron transport</keyword>
<dbReference type="CDD" id="cd06200">
    <property type="entry name" value="SiR_like1"/>
    <property type="match status" value="1"/>
</dbReference>
<dbReference type="InterPro" id="IPR001094">
    <property type="entry name" value="Flavdoxin-like"/>
</dbReference>
<dbReference type="InterPro" id="IPR017927">
    <property type="entry name" value="FAD-bd_FR_type"/>
</dbReference>
<dbReference type="SUPFAM" id="SSF63380">
    <property type="entry name" value="Riboflavin synthase domain-like"/>
    <property type="match status" value="1"/>
</dbReference>
<evidence type="ECO:0000256" key="4">
    <source>
        <dbReference type="SAM" id="Phobius"/>
    </source>
</evidence>
<dbReference type="InterPro" id="IPR005625">
    <property type="entry name" value="PepSY-ass_TM"/>
</dbReference>
<feature type="transmembrane region" description="Helical" evidence="4">
    <location>
        <begin position="12"/>
        <end position="33"/>
    </location>
</feature>
<evidence type="ECO:0000256" key="2">
    <source>
        <dbReference type="ARBA" id="ARBA00022643"/>
    </source>
</evidence>
<evidence type="ECO:0000313" key="7">
    <source>
        <dbReference type="EMBL" id="MFC5475280.1"/>
    </source>
</evidence>
<protein>
    <submittedName>
        <fullName evidence="7">PepSY domain-containing protein</fullName>
    </submittedName>
</protein>
<keyword evidence="4" id="KW-1133">Transmembrane helix</keyword>
<gene>
    <name evidence="7" type="ORF">ACFPM8_15070</name>
</gene>
<dbReference type="Proteomes" id="UP001596045">
    <property type="component" value="Unassembled WGS sequence"/>
</dbReference>
<organism evidence="7 8">
    <name type="scientific">Paraherbaspirillum soli</name>
    <dbReference type="NCBI Taxonomy" id="631222"/>
    <lineage>
        <taxon>Bacteria</taxon>
        <taxon>Pseudomonadati</taxon>
        <taxon>Pseudomonadota</taxon>
        <taxon>Betaproteobacteria</taxon>
        <taxon>Burkholderiales</taxon>
        <taxon>Oxalobacteraceae</taxon>
        <taxon>Paraherbaspirillum</taxon>
    </lineage>
</organism>
<keyword evidence="2" id="KW-0288">FMN</keyword>
<feature type="transmembrane region" description="Helical" evidence="4">
    <location>
        <begin position="141"/>
        <end position="162"/>
    </location>
</feature>
<dbReference type="PROSITE" id="PS50902">
    <property type="entry name" value="FLAVODOXIN_LIKE"/>
    <property type="match status" value="1"/>
</dbReference>
<dbReference type="InterPro" id="IPR039261">
    <property type="entry name" value="FNR_nucleotide-bd"/>
</dbReference>
<dbReference type="SUPFAM" id="SSF52218">
    <property type="entry name" value="Flavoproteins"/>
    <property type="match status" value="1"/>
</dbReference>
<dbReference type="InterPro" id="IPR017938">
    <property type="entry name" value="Riboflavin_synthase-like_b-brl"/>
</dbReference>
<dbReference type="RefSeq" id="WP_378998420.1">
    <property type="nucleotide sequence ID" value="NZ_JBHSMT010000026.1"/>
</dbReference>
<keyword evidence="8" id="KW-1185">Reference proteome</keyword>
<keyword evidence="1" id="KW-0285">Flavoprotein</keyword>
<sequence>MFKKIWFQLHWLLGITAGSVLMVVGVSGALLSFSDEFLDLFNPAVMHVAPRAAALLTPAELLARLQVSEPDMRVVSVRVSREADASARIMLAPPPGVRRGETRFVDPYTGALLARLKGNDFFQFVERLHRWLLASSELGKVLTGSATLCLLVLALSGLYLRWPRRPLAWRNWIKLDFGLSGRSLLWNLHAVLGTWVLLVYLLFSLTGMYFAFGWFKQAADFLAGQSAPQGAPKKLAKAAPRPSVPTDLTLTWSVFLRETGGAYSSAQLRLPEQLGQPVQINYLDPDPAHEQARNRMSVQPSSGQVALHERYADKTAAGRLLASVYPLHVGTYFGWPGRIVMMLAGGGLPLFGISGWMLYLDRRRKQRRVLAERAQLGSSAAAHDRVQDTILVAFASQSGQSERLALRTAAALQAAEMPVAVQSLAQLVPERLRYYQRVLFVVSTFGDGDPPDSARRFARQLAQQAGSGLGHMQYAVLALGERHYQRFCGFAHSLVQCLSGQGARVLFPMIELDHGNPAAAAAALKQWQQALGGLAGIADGQLAASMQEQVSYSAWRLSERRCLNPGSQGGAMFHLEFEAADRSTPAWLSGGLVKIVPRHAPEHSLPTSGDHSPPPLPAARRYSIASIPAAGRMHLLVRQVRHAHGLGLASGWLTERMPLGSVIEMRLLPNPGFELAAGDAPCIFIGNGSGLAGLRGHLQARVRNGHRRNWLLFGERNRTHDFHYRDEIERWQADGFLERVDLAFSRDQAERIYVQDKLRTPAAAAALRAWVDDGALIYVCGSLDGMAAGVDAALADILGSAMLDDLTAAGRYRRDIY</sequence>
<dbReference type="PRINTS" id="PR00369">
    <property type="entry name" value="FLAVODOXIN"/>
</dbReference>
<evidence type="ECO:0000256" key="3">
    <source>
        <dbReference type="ARBA" id="ARBA00022982"/>
    </source>
</evidence>
<feature type="transmembrane region" description="Helical" evidence="4">
    <location>
        <begin position="339"/>
        <end position="360"/>
    </location>
</feature>
<feature type="transmembrane region" description="Helical" evidence="4">
    <location>
        <begin position="183"/>
        <end position="212"/>
    </location>
</feature>
<reference evidence="8" key="1">
    <citation type="journal article" date="2019" name="Int. J. Syst. Evol. Microbiol.">
        <title>The Global Catalogue of Microorganisms (GCM) 10K type strain sequencing project: providing services to taxonomists for standard genome sequencing and annotation.</title>
        <authorList>
            <consortium name="The Broad Institute Genomics Platform"/>
            <consortium name="The Broad Institute Genome Sequencing Center for Infectious Disease"/>
            <person name="Wu L."/>
            <person name="Ma J."/>
        </authorList>
    </citation>
    <scope>NUCLEOTIDE SEQUENCE [LARGE SCALE GENOMIC DNA]</scope>
    <source>
        <strain evidence="8">JCM 17066</strain>
    </source>
</reference>
<dbReference type="InterPro" id="IPR008254">
    <property type="entry name" value="Flavodoxin/NO_synth"/>
</dbReference>
<accession>A0ABW0MB45</accession>
<feature type="domain" description="FAD-binding FR-type" evidence="6">
    <location>
        <begin position="550"/>
        <end position="676"/>
    </location>
</feature>
<dbReference type="PANTHER" id="PTHR34219">
    <property type="entry name" value="IRON-REGULATED INNER MEMBRANE PROTEIN-RELATED"/>
    <property type="match status" value="1"/>
</dbReference>
<keyword evidence="4" id="KW-0472">Membrane</keyword>
<evidence type="ECO:0000313" key="8">
    <source>
        <dbReference type="Proteomes" id="UP001596045"/>
    </source>
</evidence>
<feature type="domain" description="Flavodoxin-like" evidence="5">
    <location>
        <begin position="390"/>
        <end position="532"/>
    </location>
</feature>
<evidence type="ECO:0000259" key="6">
    <source>
        <dbReference type="PROSITE" id="PS51384"/>
    </source>
</evidence>
<dbReference type="InterPro" id="IPR001433">
    <property type="entry name" value="OxRdtase_FAD/NAD-bd"/>
</dbReference>
<keyword evidence="4" id="KW-0812">Transmembrane</keyword>
<dbReference type="PROSITE" id="PS51384">
    <property type="entry name" value="FAD_FR"/>
    <property type="match status" value="1"/>
</dbReference>
<dbReference type="Gene3D" id="3.40.50.360">
    <property type="match status" value="1"/>
</dbReference>
<name>A0ABW0MB45_9BURK</name>
<comment type="caution">
    <text evidence="7">The sequence shown here is derived from an EMBL/GenBank/DDBJ whole genome shotgun (WGS) entry which is preliminary data.</text>
</comment>
<dbReference type="EMBL" id="JBHSMT010000026">
    <property type="protein sequence ID" value="MFC5475280.1"/>
    <property type="molecule type" value="Genomic_DNA"/>
</dbReference>
<dbReference type="Pfam" id="PF03929">
    <property type="entry name" value="PepSY_TM"/>
    <property type="match status" value="1"/>
</dbReference>